<keyword evidence="1" id="KW-0472">Membrane</keyword>
<dbReference type="Pfam" id="PF00990">
    <property type="entry name" value="GGDEF"/>
    <property type="match status" value="1"/>
</dbReference>
<name>A0ABX2CHC2_9BRAD</name>
<dbReference type="InterPro" id="IPR000160">
    <property type="entry name" value="GGDEF_dom"/>
</dbReference>
<dbReference type="SMART" id="SM00267">
    <property type="entry name" value="GGDEF"/>
    <property type="match status" value="1"/>
</dbReference>
<reference evidence="3" key="1">
    <citation type="submission" date="2020-05" db="EMBL/GenBank/DDBJ databases">
        <title>Nod-independent and nitrogen-fixing Bradyrhizobium aeschynomene sp. nov. isolated from nodules of Aeschynomene indica.</title>
        <authorList>
            <person name="Zhang Z."/>
        </authorList>
    </citation>
    <scope>NUCLEOTIDE SEQUENCE</scope>
    <source>
        <strain evidence="3">83012</strain>
    </source>
</reference>
<comment type="caution">
    <text evidence="3">The sequence shown here is derived from an EMBL/GenBank/DDBJ whole genome shotgun (WGS) entry which is preliminary data.</text>
</comment>
<organism evidence="3 4">
    <name type="scientific">Bradyrhizobium aeschynomenes</name>
    <dbReference type="NCBI Taxonomy" id="2734909"/>
    <lineage>
        <taxon>Bacteria</taxon>
        <taxon>Pseudomonadati</taxon>
        <taxon>Pseudomonadota</taxon>
        <taxon>Alphaproteobacteria</taxon>
        <taxon>Hyphomicrobiales</taxon>
        <taxon>Nitrobacteraceae</taxon>
        <taxon>Bradyrhizobium</taxon>
    </lineage>
</organism>
<dbReference type="PANTHER" id="PTHR46663:SF2">
    <property type="entry name" value="GGDEF DOMAIN-CONTAINING PROTEIN"/>
    <property type="match status" value="1"/>
</dbReference>
<feature type="transmembrane region" description="Helical" evidence="1">
    <location>
        <begin position="154"/>
        <end position="172"/>
    </location>
</feature>
<proteinExistence type="predicted"/>
<evidence type="ECO:0000313" key="3">
    <source>
        <dbReference type="EMBL" id="NPU67045.1"/>
    </source>
</evidence>
<feature type="transmembrane region" description="Helical" evidence="1">
    <location>
        <begin position="67"/>
        <end position="91"/>
    </location>
</feature>
<dbReference type="Proteomes" id="UP000886476">
    <property type="component" value="Unassembled WGS sequence"/>
</dbReference>
<dbReference type="CDD" id="cd01949">
    <property type="entry name" value="GGDEF"/>
    <property type="match status" value="1"/>
</dbReference>
<dbReference type="InterPro" id="IPR029787">
    <property type="entry name" value="Nucleotide_cyclase"/>
</dbReference>
<sequence length="405" mass="43120">MRDDGLAFSLPRWRVTRWLANPGYPVSADIRLALVGELYGCWSVFAGGAINTIAVAAALALRTPTALFISWFVMEVVICLSRLIVMIISYHRARAQLTTPTDIHILLSVAWSASVGFGVGISLGSGDWIAASLTCISSAAMVGGICFRNFSAPRLVGTMILCSIGPVIPGVALSREPLLFAMYLQMPVYFLAMTGAAFRLNKMLVAVMHAKRESDERAQRDPLTSLNNRAGLIDALHSRLTGKSGDHRGFAVLYLDLDGFKPVNDTFGHAAGDELLMIVGRTLKEIVAPSDVIARIGGDEFVVISTDPALDHALALGDRIIEVMTTPFVLPNGAHVHVGMSIGIAAAPDHGTDPEALLFAADAALYEAKASGKSCWRLASAEANLAALRKVAGDRLTTRPVVTAA</sequence>
<keyword evidence="1" id="KW-1133">Transmembrane helix</keyword>
<dbReference type="PANTHER" id="PTHR46663">
    <property type="entry name" value="DIGUANYLATE CYCLASE DGCT-RELATED"/>
    <property type="match status" value="1"/>
</dbReference>
<feature type="transmembrane region" description="Helical" evidence="1">
    <location>
        <begin position="178"/>
        <end position="198"/>
    </location>
</feature>
<dbReference type="PROSITE" id="PS50887">
    <property type="entry name" value="GGDEF"/>
    <property type="match status" value="1"/>
</dbReference>
<dbReference type="EMBL" id="JABFDN010000005">
    <property type="protein sequence ID" value="NPU67045.1"/>
    <property type="molecule type" value="Genomic_DNA"/>
</dbReference>
<dbReference type="NCBIfam" id="TIGR00254">
    <property type="entry name" value="GGDEF"/>
    <property type="match status" value="1"/>
</dbReference>
<keyword evidence="4" id="KW-1185">Reference proteome</keyword>
<dbReference type="RefSeq" id="WP_172112124.1">
    <property type="nucleotide sequence ID" value="NZ_JABFDN010000005.1"/>
</dbReference>
<evidence type="ECO:0000259" key="2">
    <source>
        <dbReference type="PROSITE" id="PS50887"/>
    </source>
</evidence>
<dbReference type="SUPFAM" id="SSF55073">
    <property type="entry name" value="Nucleotide cyclase"/>
    <property type="match status" value="1"/>
</dbReference>
<feature type="transmembrane region" description="Helical" evidence="1">
    <location>
        <begin position="128"/>
        <end position="147"/>
    </location>
</feature>
<dbReference type="InterPro" id="IPR043128">
    <property type="entry name" value="Rev_trsase/Diguanyl_cyclase"/>
</dbReference>
<dbReference type="Gene3D" id="3.30.70.270">
    <property type="match status" value="1"/>
</dbReference>
<feature type="domain" description="GGDEF" evidence="2">
    <location>
        <begin position="248"/>
        <end position="381"/>
    </location>
</feature>
<feature type="transmembrane region" description="Helical" evidence="1">
    <location>
        <begin position="103"/>
        <end position="122"/>
    </location>
</feature>
<evidence type="ECO:0000256" key="1">
    <source>
        <dbReference type="SAM" id="Phobius"/>
    </source>
</evidence>
<accession>A0ABX2CHC2</accession>
<protein>
    <submittedName>
        <fullName evidence="3">GGDEF domain-containing protein</fullName>
    </submittedName>
</protein>
<feature type="transmembrane region" description="Helical" evidence="1">
    <location>
        <begin position="39"/>
        <end position="61"/>
    </location>
</feature>
<dbReference type="InterPro" id="IPR052163">
    <property type="entry name" value="DGC-Regulatory_Protein"/>
</dbReference>
<gene>
    <name evidence="3" type="ORF">HL667_18720</name>
</gene>
<keyword evidence="1" id="KW-0812">Transmembrane</keyword>
<evidence type="ECO:0000313" key="4">
    <source>
        <dbReference type="Proteomes" id="UP000886476"/>
    </source>
</evidence>